<dbReference type="CDD" id="cd20071">
    <property type="entry name" value="SET_SMYD"/>
    <property type="match status" value="1"/>
</dbReference>
<name>A0A9P6TD05_9BASI</name>
<evidence type="ECO:0000259" key="1">
    <source>
        <dbReference type="PROSITE" id="PS50280"/>
    </source>
</evidence>
<evidence type="ECO:0000313" key="2">
    <source>
        <dbReference type="EMBL" id="KAG0147951.1"/>
    </source>
</evidence>
<dbReference type="PROSITE" id="PS50280">
    <property type="entry name" value="SET"/>
    <property type="match status" value="1"/>
</dbReference>
<dbReference type="PANTHER" id="PTHR47332:SF6">
    <property type="entry name" value="SET DOMAIN-CONTAINING PROTEIN"/>
    <property type="match status" value="1"/>
</dbReference>
<dbReference type="Pfam" id="PF00856">
    <property type="entry name" value="SET"/>
    <property type="match status" value="1"/>
</dbReference>
<dbReference type="Proteomes" id="UP000886653">
    <property type="component" value="Unassembled WGS sequence"/>
</dbReference>
<dbReference type="InterPro" id="IPR046341">
    <property type="entry name" value="SET_dom_sf"/>
</dbReference>
<protein>
    <recommendedName>
        <fullName evidence="1">SET domain-containing protein</fullName>
    </recommendedName>
</protein>
<dbReference type="PANTHER" id="PTHR47332">
    <property type="entry name" value="SET DOMAIN-CONTAINING PROTEIN 5"/>
    <property type="match status" value="1"/>
</dbReference>
<accession>A0A9P6TD05</accession>
<feature type="domain" description="SET" evidence="1">
    <location>
        <begin position="36"/>
        <end position="197"/>
    </location>
</feature>
<evidence type="ECO:0000313" key="3">
    <source>
        <dbReference type="Proteomes" id="UP000886653"/>
    </source>
</evidence>
<proteinExistence type="predicted"/>
<organism evidence="2 3">
    <name type="scientific">Cronartium quercuum f. sp. fusiforme G11</name>
    <dbReference type="NCBI Taxonomy" id="708437"/>
    <lineage>
        <taxon>Eukaryota</taxon>
        <taxon>Fungi</taxon>
        <taxon>Dikarya</taxon>
        <taxon>Basidiomycota</taxon>
        <taxon>Pucciniomycotina</taxon>
        <taxon>Pucciniomycetes</taxon>
        <taxon>Pucciniales</taxon>
        <taxon>Coleosporiaceae</taxon>
        <taxon>Cronartium</taxon>
    </lineage>
</organism>
<dbReference type="InterPro" id="IPR053185">
    <property type="entry name" value="SET_domain_protein"/>
</dbReference>
<dbReference type="Gene3D" id="2.170.270.10">
    <property type="entry name" value="SET domain"/>
    <property type="match status" value="1"/>
</dbReference>
<comment type="caution">
    <text evidence="2">The sequence shown here is derived from an EMBL/GenBank/DDBJ whole genome shotgun (WGS) entry which is preliminary data.</text>
</comment>
<keyword evidence="3" id="KW-1185">Reference proteome</keyword>
<dbReference type="SUPFAM" id="SSF82199">
    <property type="entry name" value="SET domain"/>
    <property type="match status" value="1"/>
</dbReference>
<dbReference type="InterPro" id="IPR001214">
    <property type="entry name" value="SET_dom"/>
</dbReference>
<reference evidence="2" key="1">
    <citation type="submission" date="2013-11" db="EMBL/GenBank/DDBJ databases">
        <title>Genome sequence of the fusiform rust pathogen reveals effectors for host alternation and coevolution with pine.</title>
        <authorList>
            <consortium name="DOE Joint Genome Institute"/>
            <person name="Smith K."/>
            <person name="Pendleton A."/>
            <person name="Kubisiak T."/>
            <person name="Anderson C."/>
            <person name="Salamov A."/>
            <person name="Aerts A."/>
            <person name="Riley R."/>
            <person name="Clum A."/>
            <person name="Lindquist E."/>
            <person name="Ence D."/>
            <person name="Campbell M."/>
            <person name="Kronenberg Z."/>
            <person name="Feau N."/>
            <person name="Dhillon B."/>
            <person name="Hamelin R."/>
            <person name="Burleigh J."/>
            <person name="Smith J."/>
            <person name="Yandell M."/>
            <person name="Nelson C."/>
            <person name="Grigoriev I."/>
            <person name="Davis J."/>
        </authorList>
    </citation>
    <scope>NUCLEOTIDE SEQUENCE</scope>
    <source>
        <strain evidence="2">G11</strain>
    </source>
</reference>
<dbReference type="OrthoDB" id="265717at2759"/>
<dbReference type="EMBL" id="MU167242">
    <property type="protein sequence ID" value="KAG0147951.1"/>
    <property type="molecule type" value="Genomic_DNA"/>
</dbReference>
<gene>
    <name evidence="2" type="ORF">CROQUDRAFT_670228</name>
</gene>
<dbReference type="AlphaFoldDB" id="A0A9P6TD05"/>
<sequence length="340" mass="38171">MCIFVNLGFAKGRGLVVLTRPSLFKESLPQFSSAKPSVEDVRTPIQDLPFVVTEMPHKGGKGAVADRELHLGDEIIIDLAYLVVYNGDETWMRFDGLLLLECALALLPIGTRAEFFKLHAVGETKAEIIKSIIVRNGFETHFGKAEVPHYALFTIPSRFNHDCRPNVAYFFGNDPLKISKYAVRDIAPGEELTNAYCDPIGTREERHQCLEQYGFTCACSLCSLPKPAAKISNYRLHQIYDFFDRLSDFSDSSTGTPAMAEELISLHKIERLESEIFEAYASAAMAYNAAGDTQQARTYAALSLAYGKVSTGPKWTAYRDVMQLKHTPESHWTYMTWKDK</sequence>